<protein>
    <recommendedName>
        <fullName evidence="10">cGMP-dependent protein kinase</fullName>
    </recommendedName>
</protein>
<comment type="caution">
    <text evidence="15">The sequence shown here is derived from an EMBL/GenBank/DDBJ whole genome shotgun (WGS) entry which is preliminary data.</text>
</comment>
<keyword evidence="6" id="KW-0547">Nucleotide-binding</keyword>
<dbReference type="SMART" id="SM00220">
    <property type="entry name" value="S_TKc"/>
    <property type="match status" value="1"/>
</dbReference>
<dbReference type="SUPFAM" id="SSF51206">
    <property type="entry name" value="cAMP-binding domain-like"/>
    <property type="match status" value="2"/>
</dbReference>
<dbReference type="Gene3D" id="3.30.200.20">
    <property type="entry name" value="Phosphorylase Kinase, domain 1"/>
    <property type="match status" value="1"/>
</dbReference>
<keyword evidence="5" id="KW-0479">Metal-binding</keyword>
<dbReference type="Gene3D" id="2.60.120.10">
    <property type="entry name" value="Jelly Rolls"/>
    <property type="match status" value="2"/>
</dbReference>
<dbReference type="CDD" id="cd00038">
    <property type="entry name" value="CAP_ED"/>
    <property type="match status" value="2"/>
</dbReference>
<feature type="domain" description="Protein kinase" evidence="12">
    <location>
        <begin position="699"/>
        <end position="969"/>
    </location>
</feature>
<dbReference type="InterPro" id="IPR014710">
    <property type="entry name" value="RmlC-like_jellyroll"/>
</dbReference>
<comment type="cofactor">
    <cofactor evidence="1">
        <name>Mg(2+)</name>
        <dbReference type="ChEBI" id="CHEBI:18420"/>
    </cofactor>
</comment>
<evidence type="ECO:0000256" key="4">
    <source>
        <dbReference type="ARBA" id="ARBA00022679"/>
    </source>
</evidence>
<dbReference type="InterPro" id="IPR011009">
    <property type="entry name" value="Kinase-like_dom_sf"/>
</dbReference>
<evidence type="ECO:0000256" key="2">
    <source>
        <dbReference type="ARBA" id="ARBA00022490"/>
    </source>
</evidence>
<feature type="domain" description="Cyclic nucleotide-binding" evidence="13">
    <location>
        <begin position="544"/>
        <end position="663"/>
    </location>
</feature>
<feature type="compositionally biased region" description="Polar residues" evidence="11">
    <location>
        <begin position="353"/>
        <end position="364"/>
    </location>
</feature>
<dbReference type="PROSITE" id="PS00888">
    <property type="entry name" value="CNMP_BINDING_1"/>
    <property type="match status" value="2"/>
</dbReference>
<dbReference type="PANTHER" id="PTHR24353:SF37">
    <property type="entry name" value="CAMP-DEPENDENT PROTEIN KINASE CATALYTIC SUBUNIT PRKX"/>
    <property type="match status" value="1"/>
</dbReference>
<keyword evidence="4" id="KW-0808">Transferase</keyword>
<dbReference type="PANTHER" id="PTHR24353">
    <property type="entry name" value="CYCLIC NUCLEOTIDE-DEPENDENT PROTEIN KINASE"/>
    <property type="match status" value="1"/>
</dbReference>
<evidence type="ECO:0000259" key="13">
    <source>
        <dbReference type="PROSITE" id="PS50042"/>
    </source>
</evidence>
<dbReference type="PRINTS" id="PR00103">
    <property type="entry name" value="CAMPKINASE"/>
</dbReference>
<evidence type="ECO:0000256" key="8">
    <source>
        <dbReference type="ARBA" id="ARBA00022840"/>
    </source>
</evidence>
<evidence type="ECO:0000256" key="1">
    <source>
        <dbReference type="ARBA" id="ARBA00001946"/>
    </source>
</evidence>
<evidence type="ECO:0000313" key="16">
    <source>
        <dbReference type="Proteomes" id="UP001165060"/>
    </source>
</evidence>
<reference evidence="15 16" key="1">
    <citation type="journal article" date="2023" name="Commun. Biol.">
        <title>Genome analysis of Parmales, the sister group of diatoms, reveals the evolutionary specialization of diatoms from phago-mixotrophs to photoautotrophs.</title>
        <authorList>
            <person name="Ban H."/>
            <person name="Sato S."/>
            <person name="Yoshikawa S."/>
            <person name="Yamada K."/>
            <person name="Nakamura Y."/>
            <person name="Ichinomiya M."/>
            <person name="Sato N."/>
            <person name="Blanc-Mathieu R."/>
            <person name="Endo H."/>
            <person name="Kuwata A."/>
            <person name="Ogata H."/>
        </authorList>
    </citation>
    <scope>NUCLEOTIDE SEQUENCE [LARGE SCALE GENOMIC DNA]</scope>
</reference>
<keyword evidence="3" id="KW-0723">Serine/threonine-protein kinase</keyword>
<dbReference type="InterPro" id="IPR000595">
    <property type="entry name" value="cNMP-bd_dom"/>
</dbReference>
<evidence type="ECO:0000313" key="15">
    <source>
        <dbReference type="EMBL" id="GMI29220.1"/>
    </source>
</evidence>
<organism evidence="15 16">
    <name type="scientific">Tetraparma gracilis</name>
    <dbReference type="NCBI Taxonomy" id="2962635"/>
    <lineage>
        <taxon>Eukaryota</taxon>
        <taxon>Sar</taxon>
        <taxon>Stramenopiles</taxon>
        <taxon>Ochrophyta</taxon>
        <taxon>Bolidophyceae</taxon>
        <taxon>Parmales</taxon>
        <taxon>Triparmaceae</taxon>
        <taxon>Tetraparma</taxon>
    </lineage>
</organism>
<feature type="domain" description="PPM-type phosphatase" evidence="14">
    <location>
        <begin position="13"/>
        <end position="320"/>
    </location>
</feature>
<dbReference type="Pfam" id="PF00027">
    <property type="entry name" value="cNMP_binding"/>
    <property type="match status" value="2"/>
</dbReference>
<dbReference type="PROSITE" id="PS51746">
    <property type="entry name" value="PPM_2"/>
    <property type="match status" value="1"/>
</dbReference>
<keyword evidence="8" id="KW-0067">ATP-binding</keyword>
<dbReference type="InterPro" id="IPR001932">
    <property type="entry name" value="PPM-type_phosphatase-like_dom"/>
</dbReference>
<evidence type="ECO:0000259" key="14">
    <source>
        <dbReference type="PROSITE" id="PS51746"/>
    </source>
</evidence>
<keyword evidence="7" id="KW-0418">Kinase</keyword>
<evidence type="ECO:0000259" key="12">
    <source>
        <dbReference type="PROSITE" id="PS50011"/>
    </source>
</evidence>
<dbReference type="CDD" id="cd00143">
    <property type="entry name" value="PP2Cc"/>
    <property type="match status" value="1"/>
</dbReference>
<evidence type="ECO:0000256" key="3">
    <source>
        <dbReference type="ARBA" id="ARBA00022527"/>
    </source>
</evidence>
<evidence type="ECO:0000256" key="11">
    <source>
        <dbReference type="SAM" id="MobiDB-lite"/>
    </source>
</evidence>
<evidence type="ECO:0000256" key="6">
    <source>
        <dbReference type="ARBA" id="ARBA00022741"/>
    </source>
</evidence>
<dbReference type="Pfam" id="PF00481">
    <property type="entry name" value="PP2C"/>
    <property type="match status" value="1"/>
</dbReference>
<dbReference type="SMART" id="SM00100">
    <property type="entry name" value="cNMP"/>
    <property type="match status" value="2"/>
</dbReference>
<dbReference type="SUPFAM" id="SSF56112">
    <property type="entry name" value="Protein kinase-like (PK-like)"/>
    <property type="match status" value="1"/>
</dbReference>
<dbReference type="SMART" id="SM00332">
    <property type="entry name" value="PP2Cc"/>
    <property type="match status" value="1"/>
</dbReference>
<evidence type="ECO:0000256" key="7">
    <source>
        <dbReference type="ARBA" id="ARBA00022777"/>
    </source>
</evidence>
<evidence type="ECO:0000256" key="9">
    <source>
        <dbReference type="ARBA" id="ARBA00022842"/>
    </source>
</evidence>
<dbReference type="SUPFAM" id="SSF81606">
    <property type="entry name" value="PP2C-like"/>
    <property type="match status" value="1"/>
</dbReference>
<dbReference type="Gene3D" id="3.60.40.10">
    <property type="entry name" value="PPM-type phosphatase domain"/>
    <property type="match status" value="1"/>
</dbReference>
<feature type="domain" description="Cyclic nucleotide-binding" evidence="13">
    <location>
        <begin position="422"/>
        <end position="528"/>
    </location>
</feature>
<dbReference type="Gene3D" id="1.10.510.10">
    <property type="entry name" value="Transferase(Phosphotransferase) domain 1"/>
    <property type="match status" value="1"/>
</dbReference>
<evidence type="ECO:0000256" key="10">
    <source>
        <dbReference type="ARBA" id="ARBA00024113"/>
    </source>
</evidence>
<dbReference type="InterPro" id="IPR018488">
    <property type="entry name" value="cNMP-bd_CS"/>
</dbReference>
<dbReference type="InterPro" id="IPR036457">
    <property type="entry name" value="PPM-type-like_dom_sf"/>
</dbReference>
<dbReference type="PROSITE" id="PS50011">
    <property type="entry name" value="PROTEIN_KINASE_DOM"/>
    <property type="match status" value="1"/>
</dbReference>
<accession>A0ABQ6MMF5</accession>
<sequence>MPVKCAECSYIISFAYLSQRGYYPNALNKANQDAFSSDTNYNEEPGLALWGVYDGHGGSGDLVSHFTKKALPKHLILEMKKRGESFKALTDEQIMDASKIAFIETNKECHETSFDSQLSGTTAITVMVKNDKLYVNNVGDSRAVIARLEEYSTNVRAEHLSIDQTPFRKDERERVKAAGGKVLTIDQIEGHEPLHENWGLNLGEEVDESGDPPRVWEANLQRPGCAFTRSIGDGVAEKIGVFAEPEQLIRQITERDKFVVIASDGVWEFMTSQHVIDAVATFKGDDAPLSACRKVVAEAYRLWLQYEVRTDDITMTVLRFDDFKAGNGSEDSGSQSDLNASGALASQRHSKTPMLQSLEASSGHMQRPVRRTLSKAKRRLIREANNSDVQGDAEKFVLADHKQEKTDEQFSKIEEWVSTNFLFHHMTPKQKKDAVSCMEKVDVVAEEYVIKQGEMGDKFYIIESGKYDVLVRDDEGVMQSVFGYEHPGEGFGELSLMYGKPRAATIKAETDGALWAINRIAFRACMMKRNSHTDLIQILKKVEILKPLTIPQMQRLCDLFAEETYESGDFIVKQGEEGENVYIVEEGTCVCTKVEDNKEVEMMRLGPNDYFGERALMYDEVRAANVVATEHVKVLTMSRAAFEEVVGSLEDILGKDQTRRENKLNKINRASTYRNFHDGEATDMLRGCNRDVFKPRAIAAATIGSDTGCFGTFIQLKGKVPITYGMKVINKNDVLAAGDAGAGGTLAKSHESENAILANFTVQSPFTPVLLATFQSERCCYSVLKTPIVSDLRSLIAGQKLSEDVTKFYIGCIALALEFVHKEGFMVRLVEPNSIMVAGNGYPILSDFRLAKRMDGNRSFTICGELLYMAPEMVTGEGYDFAIDCWSLGVLGAEMLAGANPFGDENANETGVYKKISGWEKGSAAAHFKEVGVELSGECVDCIDTLTSLEVKGRLGNNGAADVMDHSWFKNIDFEKLKQQKGWQEEKEPPHKEECLEMLMEGEATFADFEKFENSGDPCTDDAFQVF</sequence>
<dbReference type="Proteomes" id="UP001165060">
    <property type="component" value="Unassembled WGS sequence"/>
</dbReference>
<name>A0ABQ6MMF5_9STRA</name>
<evidence type="ECO:0000256" key="5">
    <source>
        <dbReference type="ARBA" id="ARBA00022723"/>
    </source>
</evidence>
<feature type="region of interest" description="Disordered" evidence="11">
    <location>
        <begin position="326"/>
        <end position="369"/>
    </location>
</feature>
<keyword evidence="2" id="KW-0963">Cytoplasm</keyword>
<gene>
    <name evidence="15" type="ORF">TeGR_g9250</name>
</gene>
<dbReference type="EMBL" id="BRYB01000391">
    <property type="protein sequence ID" value="GMI29220.1"/>
    <property type="molecule type" value="Genomic_DNA"/>
</dbReference>
<dbReference type="PROSITE" id="PS50042">
    <property type="entry name" value="CNMP_BINDING_3"/>
    <property type="match status" value="2"/>
</dbReference>
<keyword evidence="16" id="KW-1185">Reference proteome</keyword>
<dbReference type="InterPro" id="IPR000719">
    <property type="entry name" value="Prot_kinase_dom"/>
</dbReference>
<keyword evidence="9" id="KW-0460">Magnesium</keyword>
<dbReference type="InterPro" id="IPR018490">
    <property type="entry name" value="cNMP-bd_dom_sf"/>
</dbReference>
<proteinExistence type="predicted"/>
<dbReference type="Pfam" id="PF00069">
    <property type="entry name" value="Pkinase"/>
    <property type="match status" value="1"/>
</dbReference>
<feature type="compositionally biased region" description="Polar residues" evidence="11">
    <location>
        <begin position="329"/>
        <end position="339"/>
    </location>
</feature>
<dbReference type="PROSITE" id="PS00889">
    <property type="entry name" value="CNMP_BINDING_2"/>
    <property type="match status" value="2"/>
</dbReference>